<dbReference type="EMBL" id="PNEN01000570">
    <property type="protein sequence ID" value="PPJ54106.1"/>
    <property type="molecule type" value="Genomic_DNA"/>
</dbReference>
<feature type="compositionally biased region" description="Low complexity" evidence="6">
    <location>
        <begin position="28"/>
        <end position="39"/>
    </location>
</feature>
<gene>
    <name evidence="7" type="ORF">CBER1_01081</name>
</gene>
<dbReference type="GO" id="GO:0008270">
    <property type="term" value="F:zinc ion binding"/>
    <property type="evidence" value="ECO:0007669"/>
    <property type="project" value="UniProtKB-UniRule"/>
</dbReference>
<feature type="binding site" evidence="4">
    <location>
        <position position="144"/>
    </location>
    <ligand>
        <name>Zn(2+)</name>
        <dbReference type="ChEBI" id="CHEBI:29105"/>
    </ligand>
</feature>
<keyword evidence="8" id="KW-1185">Reference proteome</keyword>
<dbReference type="Gene3D" id="3.40.1050.10">
    <property type="entry name" value="Carbonic anhydrase"/>
    <property type="match status" value="1"/>
</dbReference>
<keyword evidence="3 4" id="KW-0862">Zinc</keyword>
<name>A0A2S6C332_9PEZI</name>
<dbReference type="Pfam" id="PF00484">
    <property type="entry name" value="Pro_CA"/>
    <property type="match status" value="1"/>
</dbReference>
<comment type="similarity">
    <text evidence="1 5">Belongs to the beta-class carbonic anhydrase family.</text>
</comment>
<evidence type="ECO:0000313" key="8">
    <source>
        <dbReference type="Proteomes" id="UP000237631"/>
    </source>
</evidence>
<feature type="binding site" evidence="4">
    <location>
        <position position="88"/>
    </location>
    <ligand>
        <name>Zn(2+)</name>
        <dbReference type="ChEBI" id="CHEBI:29105"/>
    </ligand>
</feature>
<evidence type="ECO:0000256" key="1">
    <source>
        <dbReference type="ARBA" id="ARBA00006217"/>
    </source>
</evidence>
<dbReference type="SUPFAM" id="SSF53056">
    <property type="entry name" value="beta-carbonic anhydrase, cab"/>
    <property type="match status" value="1"/>
</dbReference>
<dbReference type="CDD" id="cd03379">
    <property type="entry name" value="beta_CA_cladeD"/>
    <property type="match status" value="1"/>
</dbReference>
<accession>A0A2S6C332</accession>
<dbReference type="PANTHER" id="PTHR43175">
    <property type="entry name" value="CARBONIC ANHYDRASE"/>
    <property type="match status" value="1"/>
</dbReference>
<feature type="binding site" evidence="4">
    <location>
        <position position="141"/>
    </location>
    <ligand>
        <name>Zn(2+)</name>
        <dbReference type="ChEBI" id="CHEBI:29105"/>
    </ligand>
</feature>
<sequence>MQTGSPFTVVTWNSNTPQRTKWQQSADSSNSSPGTSIPSSYAATKGVDFELTPAHREALPEYKKPLAMKNFIGMPQTPENGRIFIVSCSDARIEPAEFLRLKKGEANIIRVAGGRVQEQVLRTLEIMGTIAPIGLVVVIHHSDCGGMNTTDAEICDRLSARAPDHAYEVRDKIFGTFGHVGLENCIREDVERVKAWPFLPNFAKVVGYALDDETGELRQIV</sequence>
<dbReference type="GO" id="GO:0004089">
    <property type="term" value="F:carbonate dehydratase activity"/>
    <property type="evidence" value="ECO:0007669"/>
    <property type="project" value="UniProtKB-UniRule"/>
</dbReference>
<keyword evidence="2 4" id="KW-0479">Metal-binding</keyword>
<evidence type="ECO:0000256" key="2">
    <source>
        <dbReference type="ARBA" id="ARBA00022723"/>
    </source>
</evidence>
<comment type="catalytic activity">
    <reaction evidence="5">
        <text>hydrogencarbonate + H(+) = CO2 + H2O</text>
        <dbReference type="Rhea" id="RHEA:10748"/>
        <dbReference type="ChEBI" id="CHEBI:15377"/>
        <dbReference type="ChEBI" id="CHEBI:15378"/>
        <dbReference type="ChEBI" id="CHEBI:16526"/>
        <dbReference type="ChEBI" id="CHEBI:17544"/>
        <dbReference type="EC" id="4.2.1.1"/>
    </reaction>
</comment>
<keyword evidence="5" id="KW-0456">Lyase</keyword>
<proteinExistence type="inferred from homology"/>
<dbReference type="SMART" id="SM00947">
    <property type="entry name" value="Pro_CA"/>
    <property type="match status" value="1"/>
</dbReference>
<comment type="caution">
    <text evidence="7">The sequence shown here is derived from an EMBL/GenBank/DDBJ whole genome shotgun (WGS) entry which is preliminary data.</text>
</comment>
<dbReference type="PANTHER" id="PTHR43175:SF3">
    <property type="entry name" value="CARBON DISULFIDE HYDROLASE"/>
    <property type="match status" value="1"/>
</dbReference>
<organism evidence="7 8">
    <name type="scientific">Cercospora berteroae</name>
    <dbReference type="NCBI Taxonomy" id="357750"/>
    <lineage>
        <taxon>Eukaryota</taxon>
        <taxon>Fungi</taxon>
        <taxon>Dikarya</taxon>
        <taxon>Ascomycota</taxon>
        <taxon>Pezizomycotina</taxon>
        <taxon>Dothideomycetes</taxon>
        <taxon>Dothideomycetidae</taxon>
        <taxon>Mycosphaerellales</taxon>
        <taxon>Mycosphaerellaceae</taxon>
        <taxon>Cercospora</taxon>
    </lineage>
</organism>
<dbReference type="InterPro" id="IPR001765">
    <property type="entry name" value="Carbonic_anhydrase"/>
</dbReference>
<evidence type="ECO:0000256" key="4">
    <source>
        <dbReference type="PIRSR" id="PIRSR601765-1"/>
    </source>
</evidence>
<evidence type="ECO:0000256" key="3">
    <source>
        <dbReference type="ARBA" id="ARBA00022833"/>
    </source>
</evidence>
<feature type="compositionally biased region" description="Polar residues" evidence="6">
    <location>
        <begin position="1"/>
        <end position="27"/>
    </location>
</feature>
<dbReference type="Proteomes" id="UP000237631">
    <property type="component" value="Unassembled WGS sequence"/>
</dbReference>
<dbReference type="AlphaFoldDB" id="A0A2S6C332"/>
<comment type="function">
    <text evidence="5">Reversible hydration of carbon dioxide.</text>
</comment>
<feature type="binding site" evidence="4">
    <location>
        <position position="90"/>
    </location>
    <ligand>
        <name>Zn(2+)</name>
        <dbReference type="ChEBI" id="CHEBI:29105"/>
    </ligand>
</feature>
<evidence type="ECO:0000256" key="5">
    <source>
        <dbReference type="RuleBase" id="RU003956"/>
    </source>
</evidence>
<feature type="region of interest" description="Disordered" evidence="6">
    <location>
        <begin position="1"/>
        <end position="39"/>
    </location>
</feature>
<evidence type="ECO:0000256" key="6">
    <source>
        <dbReference type="SAM" id="MobiDB-lite"/>
    </source>
</evidence>
<dbReference type="InterPro" id="IPR036874">
    <property type="entry name" value="Carbonic_anhydrase_sf"/>
</dbReference>
<comment type="cofactor">
    <cofactor evidence="4">
        <name>Zn(2+)</name>
        <dbReference type="ChEBI" id="CHEBI:29105"/>
    </cofactor>
    <text evidence="4">Binds 1 zinc ion per subunit.</text>
</comment>
<dbReference type="STRING" id="357750.A0A2S6C332"/>
<evidence type="ECO:0000313" key="7">
    <source>
        <dbReference type="EMBL" id="PPJ54106.1"/>
    </source>
</evidence>
<protein>
    <recommendedName>
        <fullName evidence="5">Carbonic anhydrase</fullName>
        <ecNumber evidence="5">4.2.1.1</ecNumber>
    </recommendedName>
    <alternativeName>
        <fullName evidence="5">Carbonate dehydratase</fullName>
    </alternativeName>
</protein>
<dbReference type="OrthoDB" id="10248475at2759"/>
<reference evidence="8" key="1">
    <citation type="journal article" date="2017" name="bioRxiv">
        <title>Conservation of a gene cluster reveals novel cercosporin biosynthetic mechanisms and extends production to the genus Colletotrichum.</title>
        <authorList>
            <person name="de Jonge R."/>
            <person name="Ebert M.K."/>
            <person name="Huitt-Roehl C.R."/>
            <person name="Pal P."/>
            <person name="Suttle J.C."/>
            <person name="Spanner R.E."/>
            <person name="Neubauer J.D."/>
            <person name="Jurick W.M.II."/>
            <person name="Stott K.A."/>
            <person name="Secor G.A."/>
            <person name="Thomma B.P.H.J."/>
            <person name="Van de Peer Y."/>
            <person name="Townsend C.A."/>
            <person name="Bolton M.D."/>
        </authorList>
    </citation>
    <scope>NUCLEOTIDE SEQUENCE [LARGE SCALE GENOMIC DNA]</scope>
    <source>
        <strain evidence="8">CBS538.71</strain>
    </source>
</reference>
<dbReference type="EC" id="4.2.1.1" evidence="5"/>